<feature type="region of interest" description="Disordered" evidence="19">
    <location>
        <begin position="538"/>
        <end position="616"/>
    </location>
</feature>
<keyword evidence="9" id="KW-0810">Translation regulation</keyword>
<reference evidence="23" key="1">
    <citation type="submission" date="2013-12" db="EMBL/GenBank/DDBJ databases">
        <title>The Genome Sequence of Aphanomyces astaci APO3.</title>
        <authorList>
            <consortium name="The Broad Institute Genomics Platform"/>
            <person name="Russ C."/>
            <person name="Tyler B."/>
            <person name="van West P."/>
            <person name="Dieguez-Uribeondo J."/>
            <person name="Young S.K."/>
            <person name="Zeng Q."/>
            <person name="Gargeya S."/>
            <person name="Fitzgerald M."/>
            <person name="Abouelleil A."/>
            <person name="Alvarado L."/>
            <person name="Chapman S.B."/>
            <person name="Gainer-Dewar J."/>
            <person name="Goldberg J."/>
            <person name="Griggs A."/>
            <person name="Gujja S."/>
            <person name="Hansen M."/>
            <person name="Howarth C."/>
            <person name="Imamovic A."/>
            <person name="Ireland A."/>
            <person name="Larimer J."/>
            <person name="McCowan C."/>
            <person name="Murphy C."/>
            <person name="Pearson M."/>
            <person name="Poon T.W."/>
            <person name="Priest M."/>
            <person name="Roberts A."/>
            <person name="Saif S."/>
            <person name="Shea T."/>
            <person name="Sykes S."/>
            <person name="Wortman J."/>
            <person name="Nusbaum C."/>
            <person name="Birren B."/>
        </authorList>
    </citation>
    <scope>NUCLEOTIDE SEQUENCE [LARGE SCALE GENOMIC DNA]</scope>
    <source>
        <strain evidence="23">APO3</strain>
    </source>
</reference>
<keyword evidence="11" id="KW-0325">Glycoprotein</keyword>
<dbReference type="AlphaFoldDB" id="W4G184"/>
<evidence type="ECO:0000256" key="11">
    <source>
        <dbReference type="ARBA" id="ARBA00023180"/>
    </source>
</evidence>
<dbReference type="GO" id="GO:0005524">
    <property type="term" value="F:ATP binding"/>
    <property type="evidence" value="ECO:0007669"/>
    <property type="project" value="UniProtKB-UniRule"/>
</dbReference>
<dbReference type="Gene3D" id="3.30.200.20">
    <property type="entry name" value="Phosphorylase Kinase, domain 1"/>
    <property type="match status" value="1"/>
</dbReference>
<protein>
    <recommendedName>
        <fullName evidence="2">non-specific serine/threonine protein kinase</fullName>
        <ecNumber evidence="2">2.7.11.1</ecNumber>
    </recommendedName>
    <alternativeName>
        <fullName evidence="15">PRKR-like endoplasmic reticulum kinase</fullName>
    </alternativeName>
</protein>
<evidence type="ECO:0000313" key="23">
    <source>
        <dbReference type="EMBL" id="ETV72804.1"/>
    </source>
</evidence>
<evidence type="ECO:0000256" key="19">
    <source>
        <dbReference type="SAM" id="MobiDB-lite"/>
    </source>
</evidence>
<dbReference type="PROSITE" id="PS50011">
    <property type="entry name" value="PROTEIN_KINASE_DOM"/>
    <property type="match status" value="1"/>
</dbReference>
<feature type="compositionally biased region" description="Acidic residues" evidence="19">
    <location>
        <begin position="777"/>
        <end position="791"/>
    </location>
</feature>
<organism evidence="23">
    <name type="scientific">Aphanomyces astaci</name>
    <name type="common">Crayfish plague agent</name>
    <dbReference type="NCBI Taxonomy" id="112090"/>
    <lineage>
        <taxon>Eukaryota</taxon>
        <taxon>Sar</taxon>
        <taxon>Stramenopiles</taxon>
        <taxon>Oomycota</taxon>
        <taxon>Saprolegniomycetes</taxon>
        <taxon>Saprolegniales</taxon>
        <taxon>Verrucalvaceae</taxon>
        <taxon>Aphanomyces</taxon>
    </lineage>
</organism>
<dbReference type="GO" id="GO:0005634">
    <property type="term" value="C:nucleus"/>
    <property type="evidence" value="ECO:0007669"/>
    <property type="project" value="TreeGrafter"/>
</dbReference>
<gene>
    <name evidence="23" type="ORF">H257_12167</name>
</gene>
<dbReference type="GO" id="GO:0004694">
    <property type="term" value="F:eukaryotic translation initiation factor 2alpha kinase activity"/>
    <property type="evidence" value="ECO:0007669"/>
    <property type="project" value="TreeGrafter"/>
</dbReference>
<keyword evidence="20" id="KW-0812">Transmembrane</keyword>
<dbReference type="InterPro" id="IPR000719">
    <property type="entry name" value="Prot_kinase_dom"/>
</dbReference>
<dbReference type="GO" id="GO:0006986">
    <property type="term" value="P:response to unfolded protein"/>
    <property type="evidence" value="ECO:0007669"/>
    <property type="project" value="UniProtKB-KW"/>
</dbReference>
<accession>W4G184</accession>
<evidence type="ECO:0000256" key="4">
    <source>
        <dbReference type="ARBA" id="ARBA00022679"/>
    </source>
</evidence>
<feature type="compositionally biased region" description="Low complexity" evidence="19">
    <location>
        <begin position="356"/>
        <end position="368"/>
    </location>
</feature>
<feature type="binding site" evidence="18">
    <location>
        <position position="667"/>
    </location>
    <ligand>
        <name>ATP</name>
        <dbReference type="ChEBI" id="CHEBI:30616"/>
    </ligand>
</feature>
<dbReference type="SUPFAM" id="SSF50998">
    <property type="entry name" value="Quinoprotein alcohol dehydrogenase-like"/>
    <property type="match status" value="1"/>
</dbReference>
<evidence type="ECO:0000256" key="2">
    <source>
        <dbReference type="ARBA" id="ARBA00012513"/>
    </source>
</evidence>
<evidence type="ECO:0000256" key="16">
    <source>
        <dbReference type="ARBA" id="ARBA00048659"/>
    </source>
</evidence>
<evidence type="ECO:0000256" key="3">
    <source>
        <dbReference type="ARBA" id="ARBA00022527"/>
    </source>
</evidence>
<dbReference type="GeneID" id="20814163"/>
<dbReference type="GO" id="GO:0017148">
    <property type="term" value="P:negative regulation of translation"/>
    <property type="evidence" value="ECO:0007669"/>
    <property type="project" value="UniProtKB-KW"/>
</dbReference>
<evidence type="ECO:0000256" key="7">
    <source>
        <dbReference type="ARBA" id="ARBA00022824"/>
    </source>
</evidence>
<evidence type="ECO:0000256" key="17">
    <source>
        <dbReference type="ARBA" id="ARBA00048977"/>
    </source>
</evidence>
<comment type="catalytic activity">
    <reaction evidence="16">
        <text>L-threonyl-[protein] + ATP = O-phospho-L-threonyl-[protein] + ADP + H(+)</text>
        <dbReference type="Rhea" id="RHEA:46608"/>
        <dbReference type="Rhea" id="RHEA-COMP:11060"/>
        <dbReference type="Rhea" id="RHEA-COMP:11605"/>
        <dbReference type="ChEBI" id="CHEBI:15378"/>
        <dbReference type="ChEBI" id="CHEBI:30013"/>
        <dbReference type="ChEBI" id="CHEBI:30616"/>
        <dbReference type="ChEBI" id="CHEBI:61977"/>
        <dbReference type="ChEBI" id="CHEBI:456216"/>
        <dbReference type="EC" id="2.7.11.1"/>
    </reaction>
    <physiologicalReaction direction="left-to-right" evidence="16">
        <dbReference type="Rhea" id="RHEA:46609"/>
    </physiologicalReaction>
</comment>
<dbReference type="InterPro" id="IPR011009">
    <property type="entry name" value="Kinase-like_dom_sf"/>
</dbReference>
<sequence length="1174" mass="129288">MRSAASRRYLWKLPIIYLVVHMLDGVSGRSDQSAGVGTEILLPTPPGRERAVLLVGQMSGQLIAFDAWTGEIINSIDSGGALVTNCRNDIMQDLHPDGSTTTSLQSTTTRQQTRVTTTSLQTTTTEAFDQHNFAPTMDGRLYHISKHDGEWKEVLLSTSQLLQAKKPVRAKGNPELENVVFVAEKKQRLYTFDADTGQMYPFFSADAAAAAATGPSSTGEQSTVLMGRVDVTTKMVNLHDVLDYKCVTVSEYFIQFAATAQCNLDTDDENSGPWIELEVLAESNVVSLAGYDPSSRRILWKWNSHVDLTMVYGVLPKQGVKFFQWNVTSGLDHATTQTIDDDEVPSSCPTPPPLIPTTTSPPRDPTSSAVTVSRSPRPNLLYRHIDGQPYLLPSPTEASSKHVASLPNGTNSVVVKRHQQQRPWNFKTVEIDGEKGVVLTSTHVAGIVLAVAVVVMLVAYVFYRKGLIAKPEPHDDVPPSPLPATPPSTPVLSPRPEPESSPKSPISAGSPKSPSLHRHKTGLEHLLRMASPAKMHRSLSFGGFSHAPPPHRPNAHHHPHNNGTSPKAEWKQPPVLRLSDLNADDSGEDSTQSGGVDVAVTPTLSPSTTLSQPVTSAATEEFSKILPYICRGRFANEFEELSTLGKGGFGQVMLAENRLDGRQYAVKRIGLSLRNQTKPTLEKFLREVKILARLDHTYIVRYYQAWLEELGEDEVVPAMSDAASYMTTRTRRYGPTSSVYSARNILQHRSSGEASFDEDGADSLYAPRHRFRSHPDDDGDENGDDDNDDDGGFTWDRGEDNESMEQWSEQDLYDDTVSAARQLESTASTRRHQRRHSTKGTNAGATRIDHWLYIQMQYCSEQCLADVLLAPGRRNYSHMLEMFYQIASALEHVHSLGLIHRDLKPQNIFVMDSDTIKLGDFGLSRYAGSPPSSSETASHDPPISLAKQDESSTWSVEDEKTAGVGTYLYASPEQISGETYNAKADLYSLGLILFEMMHEPFGTTMERVVTLRNLRDGHLPSATWLHDHPPVVAMVLSLVTACPSDRPTAFDVVAWCQTQLHMKSTKNGVVGSLLSGGNSHHLHQNATHDENVHVLQVEAVEWDNSTVCHNLLLALCDVVRAMTSVVIVACGLKQHLSHGQVLEFTLHVETNQVLAQVQDAIVAFEGVKHVELLS</sequence>
<dbReference type="EMBL" id="KI913152">
    <property type="protein sequence ID" value="ETV72804.1"/>
    <property type="molecule type" value="Genomic_DNA"/>
</dbReference>
<dbReference type="InterPro" id="IPR008271">
    <property type="entry name" value="Ser/Thr_kinase_AS"/>
</dbReference>
<comment type="catalytic activity">
    <reaction evidence="17">
        <text>L-seryl-[protein] + ATP = O-phospho-L-seryl-[protein] + ADP + H(+)</text>
        <dbReference type="Rhea" id="RHEA:17989"/>
        <dbReference type="Rhea" id="RHEA-COMP:9863"/>
        <dbReference type="Rhea" id="RHEA-COMP:11604"/>
        <dbReference type="ChEBI" id="CHEBI:15378"/>
        <dbReference type="ChEBI" id="CHEBI:29999"/>
        <dbReference type="ChEBI" id="CHEBI:30616"/>
        <dbReference type="ChEBI" id="CHEBI:83421"/>
        <dbReference type="ChEBI" id="CHEBI:456216"/>
        <dbReference type="EC" id="2.7.11.1"/>
    </reaction>
    <physiologicalReaction direction="left-to-right" evidence="17">
        <dbReference type="Rhea" id="RHEA:17990"/>
    </physiologicalReaction>
</comment>
<dbReference type="InterPro" id="IPR011047">
    <property type="entry name" value="Quinoprotein_ADH-like_sf"/>
</dbReference>
<evidence type="ECO:0000256" key="10">
    <source>
        <dbReference type="ARBA" id="ARBA00023016"/>
    </source>
</evidence>
<evidence type="ECO:0000256" key="13">
    <source>
        <dbReference type="ARBA" id="ARBA00023230"/>
    </source>
</evidence>
<feature type="chain" id="PRO_5004840611" description="non-specific serine/threonine protein kinase" evidence="21">
    <location>
        <begin position="29"/>
        <end position="1174"/>
    </location>
</feature>
<feature type="region of interest" description="Disordered" evidence="19">
    <location>
        <begin position="768"/>
        <end position="812"/>
    </location>
</feature>
<dbReference type="InterPro" id="IPR015943">
    <property type="entry name" value="WD40/YVTN_repeat-like_dom_sf"/>
</dbReference>
<keyword evidence="13" id="KW-0834">Unfolded protein response</keyword>
<feature type="region of interest" description="Disordered" evidence="19">
    <location>
        <begin position="338"/>
        <end position="373"/>
    </location>
</feature>
<keyword evidence="5 18" id="KW-0547">Nucleotide-binding</keyword>
<feature type="region of interest" description="Disordered" evidence="19">
    <location>
        <begin position="927"/>
        <end position="956"/>
    </location>
</feature>
<dbReference type="SUPFAM" id="SSF56112">
    <property type="entry name" value="Protein kinase-like (PK-like)"/>
    <property type="match status" value="1"/>
</dbReference>
<feature type="domain" description="Protein kinase" evidence="22">
    <location>
        <begin position="638"/>
        <end position="1060"/>
    </location>
</feature>
<evidence type="ECO:0000256" key="18">
    <source>
        <dbReference type="PROSITE-ProRule" id="PRU10141"/>
    </source>
</evidence>
<proteinExistence type="inferred from homology"/>
<evidence type="ECO:0000256" key="12">
    <source>
        <dbReference type="ARBA" id="ARBA00023193"/>
    </source>
</evidence>
<dbReference type="PROSITE" id="PS00108">
    <property type="entry name" value="PROTEIN_KINASE_ST"/>
    <property type="match status" value="1"/>
</dbReference>
<evidence type="ECO:0000256" key="21">
    <source>
        <dbReference type="SAM" id="SignalP"/>
    </source>
</evidence>
<evidence type="ECO:0000256" key="9">
    <source>
        <dbReference type="ARBA" id="ARBA00022845"/>
    </source>
</evidence>
<dbReference type="STRING" id="112090.W4G184"/>
<dbReference type="Gene3D" id="1.10.510.10">
    <property type="entry name" value="Transferase(Phosphotransferase) domain 1"/>
    <property type="match status" value="1"/>
</dbReference>
<evidence type="ECO:0000256" key="14">
    <source>
        <dbReference type="ARBA" id="ARBA00037982"/>
    </source>
</evidence>
<dbReference type="InterPro" id="IPR017441">
    <property type="entry name" value="Protein_kinase_ATP_BS"/>
</dbReference>
<feature type="transmembrane region" description="Helical" evidence="20">
    <location>
        <begin position="444"/>
        <end position="463"/>
    </location>
</feature>
<keyword evidence="21" id="KW-0732">Signal</keyword>
<keyword evidence="20" id="KW-0472">Membrane</keyword>
<dbReference type="EC" id="2.7.11.1" evidence="2"/>
<evidence type="ECO:0000256" key="8">
    <source>
        <dbReference type="ARBA" id="ARBA00022840"/>
    </source>
</evidence>
<dbReference type="VEuPathDB" id="FungiDB:H257_12167"/>
<dbReference type="RefSeq" id="XP_009837590.1">
    <property type="nucleotide sequence ID" value="XM_009839288.1"/>
</dbReference>
<keyword evidence="10" id="KW-0346">Stress response</keyword>
<keyword evidence="7" id="KW-0256">Endoplasmic reticulum</keyword>
<dbReference type="OrthoDB" id="341578at2759"/>
<feature type="signal peptide" evidence="21">
    <location>
        <begin position="1"/>
        <end position="28"/>
    </location>
</feature>
<dbReference type="InterPro" id="IPR050339">
    <property type="entry name" value="CC_SR_Kinase"/>
</dbReference>
<keyword evidence="12" id="KW-0652">Protein synthesis inhibitor</keyword>
<evidence type="ECO:0000259" key="22">
    <source>
        <dbReference type="PROSITE" id="PS50011"/>
    </source>
</evidence>
<dbReference type="PANTHER" id="PTHR11042">
    <property type="entry name" value="EUKARYOTIC TRANSLATION INITIATION FACTOR 2-ALPHA KINASE EIF2-ALPHA KINASE -RELATED"/>
    <property type="match status" value="1"/>
</dbReference>
<feature type="compositionally biased region" description="Pro residues" evidence="19">
    <location>
        <begin position="478"/>
        <end position="495"/>
    </location>
</feature>
<dbReference type="PANTHER" id="PTHR11042:SF160">
    <property type="entry name" value="EUKARYOTIC TRANSLATION INITIATION FACTOR 2-ALPHA KINASE 1"/>
    <property type="match status" value="1"/>
</dbReference>
<keyword evidence="8 18" id="KW-0067">ATP-binding</keyword>
<evidence type="ECO:0000256" key="1">
    <source>
        <dbReference type="ARBA" id="ARBA00004115"/>
    </source>
</evidence>
<dbReference type="SMART" id="SM00220">
    <property type="entry name" value="S_TKc"/>
    <property type="match status" value="1"/>
</dbReference>
<feature type="region of interest" description="Disordered" evidence="19">
    <location>
        <begin position="471"/>
        <end position="518"/>
    </location>
</feature>
<name>W4G184_APHAT</name>
<keyword evidence="3" id="KW-0723">Serine/threonine-protein kinase</keyword>
<comment type="similarity">
    <text evidence="14">Belongs to the protein kinase superfamily. Ser/Thr protein kinase family. GCN2 subfamily.</text>
</comment>
<dbReference type="PROSITE" id="PS00107">
    <property type="entry name" value="PROTEIN_KINASE_ATP"/>
    <property type="match status" value="1"/>
</dbReference>
<evidence type="ECO:0000256" key="20">
    <source>
        <dbReference type="SAM" id="Phobius"/>
    </source>
</evidence>
<evidence type="ECO:0000256" key="6">
    <source>
        <dbReference type="ARBA" id="ARBA00022777"/>
    </source>
</evidence>
<dbReference type="GO" id="GO:0005789">
    <property type="term" value="C:endoplasmic reticulum membrane"/>
    <property type="evidence" value="ECO:0007669"/>
    <property type="project" value="UniProtKB-SubCell"/>
</dbReference>
<keyword evidence="6 23" id="KW-0418">Kinase</keyword>
<dbReference type="Pfam" id="PF00069">
    <property type="entry name" value="Pkinase"/>
    <property type="match status" value="2"/>
</dbReference>
<dbReference type="CDD" id="cd13996">
    <property type="entry name" value="STKc_EIF2AK"/>
    <property type="match status" value="1"/>
</dbReference>
<keyword evidence="4" id="KW-0808">Transferase</keyword>
<dbReference type="Gene3D" id="2.130.10.10">
    <property type="entry name" value="YVTN repeat-like/Quinoprotein amine dehydrogenase"/>
    <property type="match status" value="1"/>
</dbReference>
<comment type="subcellular location">
    <subcellularLocation>
        <location evidence="1">Endoplasmic reticulum membrane</location>
        <topology evidence="1">Single-pass type I membrane protein</topology>
    </subcellularLocation>
</comment>
<evidence type="ECO:0000256" key="15">
    <source>
        <dbReference type="ARBA" id="ARBA00041500"/>
    </source>
</evidence>
<keyword evidence="20" id="KW-1133">Transmembrane helix</keyword>
<feature type="compositionally biased region" description="Low complexity" evidence="19">
    <location>
        <begin position="600"/>
        <end position="616"/>
    </location>
</feature>
<evidence type="ECO:0000256" key="5">
    <source>
        <dbReference type="ARBA" id="ARBA00022741"/>
    </source>
</evidence>